<dbReference type="Proteomes" id="UP000019229">
    <property type="component" value="Chromosome"/>
</dbReference>
<dbReference type="InterPro" id="IPR000150">
    <property type="entry name" value="Cof"/>
</dbReference>
<dbReference type="GO" id="GO:0016791">
    <property type="term" value="F:phosphatase activity"/>
    <property type="evidence" value="ECO:0007669"/>
    <property type="project" value="TreeGrafter"/>
</dbReference>
<protein>
    <submittedName>
        <fullName evidence="3">HAD superfamily hydrolase</fullName>
    </submittedName>
</protein>
<comment type="cofactor">
    <cofactor evidence="1">
        <name>Mg(2+)</name>
        <dbReference type="ChEBI" id="CHEBI:18420"/>
    </cofactor>
</comment>
<evidence type="ECO:0000313" key="3">
    <source>
        <dbReference type="EMBL" id="AHH45218.1"/>
    </source>
</evidence>
<dbReference type="Gene3D" id="3.40.50.1000">
    <property type="entry name" value="HAD superfamily/HAD-like"/>
    <property type="match status" value="1"/>
</dbReference>
<dbReference type="GO" id="GO:0000287">
    <property type="term" value="F:magnesium ion binding"/>
    <property type="evidence" value="ECO:0007669"/>
    <property type="project" value="TreeGrafter"/>
</dbReference>
<dbReference type="InterPro" id="IPR036412">
    <property type="entry name" value="HAD-like_sf"/>
</dbReference>
<dbReference type="SFLD" id="SFLDG01140">
    <property type="entry name" value="C2.B:_Phosphomannomutase_and_P"/>
    <property type="match status" value="1"/>
</dbReference>
<dbReference type="KEGG" id="mbc:MYB_01035"/>
<dbReference type="InterPro" id="IPR006379">
    <property type="entry name" value="HAD-SF_hydro_IIB"/>
</dbReference>
<dbReference type="SFLD" id="SFLDS00003">
    <property type="entry name" value="Haloacid_Dehalogenase"/>
    <property type="match status" value="1"/>
</dbReference>
<dbReference type="InterPro" id="IPR023214">
    <property type="entry name" value="HAD_sf"/>
</dbReference>
<dbReference type="SUPFAM" id="SSF56784">
    <property type="entry name" value="HAD-like"/>
    <property type="match status" value="1"/>
</dbReference>
<dbReference type="OrthoDB" id="9810101at2"/>
<dbReference type="PANTHER" id="PTHR10000:SF8">
    <property type="entry name" value="HAD SUPERFAMILY HYDROLASE-LIKE, TYPE 3"/>
    <property type="match status" value="1"/>
</dbReference>
<dbReference type="RefSeq" id="WP_022935609.1">
    <property type="nucleotide sequence ID" value="NZ_CP007154.1"/>
</dbReference>
<keyword evidence="3" id="KW-0378">Hydrolase</keyword>
<dbReference type="PANTHER" id="PTHR10000">
    <property type="entry name" value="PHOSPHOSERINE PHOSPHATASE"/>
    <property type="match status" value="1"/>
</dbReference>
<dbReference type="EMBL" id="CP007154">
    <property type="protein sequence ID" value="AHH45218.1"/>
    <property type="molecule type" value="Genomic_DNA"/>
</dbReference>
<gene>
    <name evidence="3" type="ORF">MYB_01035</name>
</gene>
<dbReference type="Gene3D" id="3.30.1240.10">
    <property type="match status" value="1"/>
</dbReference>
<dbReference type="NCBIfam" id="TIGR01484">
    <property type="entry name" value="HAD-SF-IIB"/>
    <property type="match status" value="1"/>
</dbReference>
<dbReference type="AlphaFoldDB" id="W5V098"/>
<dbReference type="STRING" id="743966.MYB_01035"/>
<proteinExistence type="inferred from homology"/>
<keyword evidence="4" id="KW-1185">Reference proteome</keyword>
<dbReference type="HOGENOM" id="CLU_044146_1_2_14"/>
<comment type="similarity">
    <text evidence="2">Belongs to the HAD-like hydrolase superfamily. Cof family.</text>
</comment>
<accession>W5V098</accession>
<sequence>MKQKLIFTDIDGTLYGKNFTLSSETLKFISQISNLNAIVILNTGNSFASRIKKLAADLNVNYVLTSNGALLSDIKADKHYITKGVFTKELQEFVLKIASELNMQCNFWNTSTFFSFNPKSEFADSYNFALLDTNDVVFVDQPQNDVIKMELFGTNEQREQAFQIIQKNPKISAVAVSGINIEITPENVSKGSGLEFVCKMFDFEVENAMAIGDSANDISMLKLTPYSYAMANAHPEVKKIAKLNTSACDQDGVVLAIKDYLYRTKNLK</sequence>
<dbReference type="eggNOG" id="COG0561">
    <property type="taxonomic scope" value="Bacteria"/>
</dbReference>
<evidence type="ECO:0000256" key="1">
    <source>
        <dbReference type="ARBA" id="ARBA00001946"/>
    </source>
</evidence>
<dbReference type="NCBIfam" id="TIGR00099">
    <property type="entry name" value="Cof-subfamily"/>
    <property type="match status" value="1"/>
</dbReference>
<organism evidence="3 4">
    <name type="scientific">Mesomycoplasma bovoculi M165/69</name>
    <dbReference type="NCBI Taxonomy" id="743966"/>
    <lineage>
        <taxon>Bacteria</taxon>
        <taxon>Bacillati</taxon>
        <taxon>Mycoplasmatota</taxon>
        <taxon>Mycoplasmoidales</taxon>
        <taxon>Metamycoplasmataceae</taxon>
        <taxon>Mesomycoplasma</taxon>
    </lineage>
</organism>
<dbReference type="PATRIC" id="fig|743966.3.peg.207"/>
<dbReference type="Pfam" id="PF08282">
    <property type="entry name" value="Hydrolase_3"/>
    <property type="match status" value="1"/>
</dbReference>
<evidence type="ECO:0000313" key="4">
    <source>
        <dbReference type="Proteomes" id="UP000019229"/>
    </source>
</evidence>
<reference evidence="3 4" key="1">
    <citation type="journal article" date="2014" name="Genome Announc.">
        <title>Complete Genome Sequence of Mycoplasma bovoculi Strain M165/69T (ATCC 29104).</title>
        <authorList>
            <person name="Calcutt M.J."/>
            <person name="Foecking M.F."/>
        </authorList>
    </citation>
    <scope>NUCLEOTIDE SEQUENCE [LARGE SCALE GENOMIC DNA]</scope>
    <source>
        <strain evidence="3">M165/69</strain>
    </source>
</reference>
<name>W5V098_9BACT</name>
<evidence type="ECO:0000256" key="2">
    <source>
        <dbReference type="ARBA" id="ARBA00034778"/>
    </source>
</evidence>
<dbReference type="GO" id="GO:0005829">
    <property type="term" value="C:cytosol"/>
    <property type="evidence" value="ECO:0007669"/>
    <property type="project" value="TreeGrafter"/>
</dbReference>